<feature type="transmembrane region" description="Helical" evidence="1">
    <location>
        <begin position="12"/>
        <end position="31"/>
    </location>
</feature>
<feature type="domain" description="CAAX prenyl protease 2/Lysostaphin resistance protein A-like" evidence="2">
    <location>
        <begin position="148"/>
        <end position="251"/>
    </location>
</feature>
<keyword evidence="3" id="KW-0378">Hydrolase</keyword>
<keyword evidence="4" id="KW-1185">Reference proteome</keyword>
<proteinExistence type="predicted"/>
<evidence type="ECO:0000259" key="2">
    <source>
        <dbReference type="Pfam" id="PF02517"/>
    </source>
</evidence>
<keyword evidence="3" id="KW-0482">Metalloprotease</keyword>
<keyword evidence="3" id="KW-0645">Protease</keyword>
<dbReference type="AlphaFoldDB" id="A0A859FDF8"/>
<keyword evidence="1" id="KW-1133">Transmembrane helix</keyword>
<dbReference type="Proteomes" id="UP000318138">
    <property type="component" value="Chromosome"/>
</dbReference>
<evidence type="ECO:0000256" key="1">
    <source>
        <dbReference type="SAM" id="Phobius"/>
    </source>
</evidence>
<dbReference type="Pfam" id="PF02517">
    <property type="entry name" value="Rce1-like"/>
    <property type="match status" value="1"/>
</dbReference>
<keyword evidence="1" id="KW-0472">Membrane</keyword>
<feature type="transmembrane region" description="Helical" evidence="1">
    <location>
        <begin position="157"/>
        <end position="176"/>
    </location>
</feature>
<feature type="transmembrane region" description="Helical" evidence="1">
    <location>
        <begin position="243"/>
        <end position="260"/>
    </location>
</feature>
<evidence type="ECO:0000313" key="3">
    <source>
        <dbReference type="EMBL" id="QKS71249.1"/>
    </source>
</evidence>
<accession>A0A859FDF8</accession>
<dbReference type="GO" id="GO:0080120">
    <property type="term" value="P:CAAX-box protein maturation"/>
    <property type="evidence" value="ECO:0007669"/>
    <property type="project" value="UniProtKB-ARBA"/>
</dbReference>
<dbReference type="GO" id="GO:0008237">
    <property type="term" value="F:metallopeptidase activity"/>
    <property type="evidence" value="ECO:0007669"/>
    <property type="project" value="UniProtKB-KW"/>
</dbReference>
<sequence>MHQHIRKPWRAFLFYLLVGLLGILTLYPMLIDVLPDQLDTLGVESPLPIEALALASLVNPLLLLIVALIVGHFLSHRVGLHSFVYDKDRYGKPFLSRFISTLTFSIPLGILVGILILILDYAFQPFLPDVLHLTNNATFSFADVSQRLLYGGIVEELLLRFGLMTLLVFLLWKLFARKQTRPTAIIMWVSITLAALLFGLGHYSATALVTDVTPLIFIRMILLNGLGGMIYGFLFWKKGLESAMVAHMMTHVTFLVAILIT</sequence>
<feature type="transmembrane region" description="Helical" evidence="1">
    <location>
        <begin position="51"/>
        <end position="74"/>
    </location>
</feature>
<feature type="transmembrane region" description="Helical" evidence="1">
    <location>
        <begin position="183"/>
        <end position="204"/>
    </location>
</feature>
<evidence type="ECO:0000313" key="4">
    <source>
        <dbReference type="Proteomes" id="UP000318138"/>
    </source>
</evidence>
<dbReference type="InterPro" id="IPR003675">
    <property type="entry name" value="Rce1/LyrA-like_dom"/>
</dbReference>
<feature type="transmembrane region" description="Helical" evidence="1">
    <location>
        <begin position="94"/>
        <end position="119"/>
    </location>
</feature>
<reference evidence="4" key="1">
    <citation type="submission" date="2019-07" db="EMBL/GenBank/DDBJ databases">
        <title>Bacillus alkalisoli sp. nov. isolated from saline soil.</title>
        <authorList>
            <person name="Sun J.-Q."/>
            <person name="Xu L."/>
        </authorList>
    </citation>
    <scope>NUCLEOTIDE SEQUENCE [LARGE SCALE GENOMIC DNA]</scope>
    <source>
        <strain evidence="4">M4U3P1</strain>
    </source>
</reference>
<keyword evidence="1" id="KW-0812">Transmembrane</keyword>
<gene>
    <name evidence="3" type="ORF">FLK61_31560</name>
</gene>
<dbReference type="GO" id="GO:0006508">
    <property type="term" value="P:proteolysis"/>
    <property type="evidence" value="ECO:0007669"/>
    <property type="project" value="UniProtKB-KW"/>
</dbReference>
<dbReference type="EMBL" id="CP041372">
    <property type="protein sequence ID" value="QKS71249.1"/>
    <property type="molecule type" value="Genomic_DNA"/>
</dbReference>
<organism evidence="3 4">
    <name type="scientific">Paenalkalicoccus suaedae</name>
    <dbReference type="NCBI Taxonomy" id="2592382"/>
    <lineage>
        <taxon>Bacteria</taxon>
        <taxon>Bacillati</taxon>
        <taxon>Bacillota</taxon>
        <taxon>Bacilli</taxon>
        <taxon>Bacillales</taxon>
        <taxon>Bacillaceae</taxon>
        <taxon>Paenalkalicoccus</taxon>
    </lineage>
</organism>
<dbReference type="GO" id="GO:0004175">
    <property type="term" value="F:endopeptidase activity"/>
    <property type="evidence" value="ECO:0007669"/>
    <property type="project" value="UniProtKB-ARBA"/>
</dbReference>
<dbReference type="RefSeq" id="WP_176009285.1">
    <property type="nucleotide sequence ID" value="NZ_CP041372.2"/>
</dbReference>
<feature type="transmembrane region" description="Helical" evidence="1">
    <location>
        <begin position="216"/>
        <end position="236"/>
    </location>
</feature>
<protein>
    <submittedName>
        <fullName evidence="3">CPBP family intramembrane metalloprotease</fullName>
    </submittedName>
</protein>
<dbReference type="KEGG" id="psua:FLK61_31560"/>
<name>A0A859FDF8_9BACI</name>